<keyword evidence="8 10" id="KW-0472">Membrane</keyword>
<dbReference type="Gene3D" id="1.20.1560.10">
    <property type="entry name" value="ABC transporter type 1, transmembrane domain"/>
    <property type="match status" value="1"/>
</dbReference>
<feature type="domain" description="ABC transmembrane type-1" evidence="12">
    <location>
        <begin position="24"/>
        <end position="301"/>
    </location>
</feature>
<keyword evidence="4 10" id="KW-0812">Transmembrane</keyword>
<evidence type="ECO:0000256" key="2">
    <source>
        <dbReference type="ARBA" id="ARBA00022448"/>
    </source>
</evidence>
<evidence type="ECO:0000313" key="13">
    <source>
        <dbReference type="EMBL" id="UUX49395.1"/>
    </source>
</evidence>
<dbReference type="InterPro" id="IPR011527">
    <property type="entry name" value="ABC1_TM_dom"/>
</dbReference>
<dbReference type="KEGG" id="naci:NUH88_18585"/>
<evidence type="ECO:0000259" key="12">
    <source>
        <dbReference type="PROSITE" id="PS50929"/>
    </source>
</evidence>
<dbReference type="Pfam" id="PF00664">
    <property type="entry name" value="ABC_membrane"/>
    <property type="match status" value="1"/>
</dbReference>
<feature type="transmembrane region" description="Helical" evidence="10">
    <location>
        <begin position="141"/>
        <end position="173"/>
    </location>
</feature>
<comment type="subcellular location">
    <subcellularLocation>
        <location evidence="1">Cell membrane</location>
        <topology evidence="1">Multi-pass membrane protein</topology>
    </subcellularLocation>
</comment>
<dbReference type="InterPro" id="IPR010128">
    <property type="entry name" value="ATPase_T1SS_PrtD-like"/>
</dbReference>
<dbReference type="GO" id="GO:0140359">
    <property type="term" value="F:ABC-type transporter activity"/>
    <property type="evidence" value="ECO:0007669"/>
    <property type="project" value="InterPro"/>
</dbReference>
<accession>A0A9J7AP47</accession>
<dbReference type="InterPro" id="IPR017871">
    <property type="entry name" value="ABC_transporter-like_CS"/>
</dbReference>
<dbReference type="InterPro" id="IPR003593">
    <property type="entry name" value="AAA+_ATPase"/>
</dbReference>
<dbReference type="AlphaFoldDB" id="A0A9J7AP47"/>
<keyword evidence="3" id="KW-1003">Cell membrane</keyword>
<evidence type="ECO:0000256" key="7">
    <source>
        <dbReference type="ARBA" id="ARBA00022989"/>
    </source>
</evidence>
<feature type="compositionally biased region" description="Basic and acidic residues" evidence="9">
    <location>
        <begin position="574"/>
        <end position="604"/>
    </location>
</feature>
<dbReference type="PROSITE" id="PS00211">
    <property type="entry name" value="ABC_TRANSPORTER_1"/>
    <property type="match status" value="1"/>
</dbReference>
<dbReference type="GO" id="GO:0030256">
    <property type="term" value="C:type I protein secretion system complex"/>
    <property type="evidence" value="ECO:0007669"/>
    <property type="project" value="InterPro"/>
</dbReference>
<dbReference type="NCBIfam" id="TIGR01842">
    <property type="entry name" value="type_I_sec_PrtD"/>
    <property type="match status" value="1"/>
</dbReference>
<evidence type="ECO:0000256" key="9">
    <source>
        <dbReference type="SAM" id="MobiDB-lite"/>
    </source>
</evidence>
<dbReference type="GO" id="GO:0034040">
    <property type="term" value="F:ATPase-coupled lipid transmembrane transporter activity"/>
    <property type="evidence" value="ECO:0007669"/>
    <property type="project" value="TreeGrafter"/>
</dbReference>
<evidence type="ECO:0000256" key="6">
    <source>
        <dbReference type="ARBA" id="ARBA00022840"/>
    </source>
</evidence>
<organism evidence="13 14">
    <name type="scientific">Nisaea acidiphila</name>
    <dbReference type="NCBI Taxonomy" id="1862145"/>
    <lineage>
        <taxon>Bacteria</taxon>
        <taxon>Pseudomonadati</taxon>
        <taxon>Pseudomonadota</taxon>
        <taxon>Alphaproteobacteria</taxon>
        <taxon>Rhodospirillales</taxon>
        <taxon>Thalassobaculaceae</taxon>
        <taxon>Nisaea</taxon>
    </lineage>
</organism>
<dbReference type="CDD" id="cd03246">
    <property type="entry name" value="ABCC_Protease_Secretion"/>
    <property type="match status" value="1"/>
</dbReference>
<keyword evidence="6" id="KW-0067">ATP-binding</keyword>
<dbReference type="SUPFAM" id="SSF90123">
    <property type="entry name" value="ABC transporter transmembrane region"/>
    <property type="match status" value="1"/>
</dbReference>
<feature type="compositionally biased region" description="Pro residues" evidence="9">
    <location>
        <begin position="704"/>
        <end position="713"/>
    </location>
</feature>
<dbReference type="RefSeq" id="WP_257768018.1">
    <property type="nucleotide sequence ID" value="NZ_CP102480.1"/>
</dbReference>
<gene>
    <name evidence="13" type="ORF">NUH88_18585</name>
</gene>
<feature type="region of interest" description="Disordered" evidence="9">
    <location>
        <begin position="557"/>
        <end position="768"/>
    </location>
</feature>
<dbReference type="GO" id="GO:0030253">
    <property type="term" value="P:protein secretion by the type I secretion system"/>
    <property type="evidence" value="ECO:0007669"/>
    <property type="project" value="InterPro"/>
</dbReference>
<dbReference type="InterPro" id="IPR027417">
    <property type="entry name" value="P-loop_NTPase"/>
</dbReference>
<evidence type="ECO:0000256" key="4">
    <source>
        <dbReference type="ARBA" id="ARBA00022692"/>
    </source>
</evidence>
<keyword evidence="7 10" id="KW-1133">Transmembrane helix</keyword>
<evidence type="ECO:0000256" key="10">
    <source>
        <dbReference type="SAM" id="Phobius"/>
    </source>
</evidence>
<dbReference type="PROSITE" id="PS50893">
    <property type="entry name" value="ABC_TRANSPORTER_2"/>
    <property type="match status" value="1"/>
</dbReference>
<keyword evidence="2" id="KW-0813">Transport</keyword>
<dbReference type="GO" id="GO:0005886">
    <property type="term" value="C:plasma membrane"/>
    <property type="evidence" value="ECO:0007669"/>
    <property type="project" value="UniProtKB-SubCell"/>
</dbReference>
<evidence type="ECO:0000256" key="8">
    <source>
        <dbReference type="ARBA" id="ARBA00023136"/>
    </source>
</evidence>
<evidence type="ECO:0000259" key="11">
    <source>
        <dbReference type="PROSITE" id="PS50893"/>
    </source>
</evidence>
<keyword evidence="14" id="KW-1185">Reference proteome</keyword>
<dbReference type="InterPro" id="IPR003439">
    <property type="entry name" value="ABC_transporter-like_ATP-bd"/>
</dbReference>
<feature type="transmembrane region" description="Helical" evidence="10">
    <location>
        <begin position="20"/>
        <end position="46"/>
    </location>
</feature>
<evidence type="ECO:0000256" key="1">
    <source>
        <dbReference type="ARBA" id="ARBA00004651"/>
    </source>
</evidence>
<dbReference type="GO" id="GO:0005524">
    <property type="term" value="F:ATP binding"/>
    <property type="evidence" value="ECO:0007669"/>
    <property type="project" value="UniProtKB-KW"/>
</dbReference>
<dbReference type="EMBL" id="CP102480">
    <property type="protein sequence ID" value="UUX49395.1"/>
    <property type="molecule type" value="Genomic_DNA"/>
</dbReference>
<feature type="domain" description="ABC transporter" evidence="11">
    <location>
        <begin position="332"/>
        <end position="568"/>
    </location>
</feature>
<feature type="transmembrane region" description="Helical" evidence="10">
    <location>
        <begin position="58"/>
        <end position="75"/>
    </location>
</feature>
<dbReference type="PROSITE" id="PS50929">
    <property type="entry name" value="ABC_TM1F"/>
    <property type="match status" value="1"/>
</dbReference>
<dbReference type="Proteomes" id="UP001060336">
    <property type="component" value="Chromosome"/>
</dbReference>
<name>A0A9J7AP47_9PROT</name>
<dbReference type="PANTHER" id="PTHR24221:SF248">
    <property type="entry name" value="ABC TRANSPORTER TRANSMEMBRANE REGION"/>
    <property type="match status" value="1"/>
</dbReference>
<dbReference type="Gene3D" id="3.40.50.300">
    <property type="entry name" value="P-loop containing nucleotide triphosphate hydrolases"/>
    <property type="match status" value="1"/>
</dbReference>
<evidence type="ECO:0000256" key="5">
    <source>
        <dbReference type="ARBA" id="ARBA00022741"/>
    </source>
</evidence>
<dbReference type="SMART" id="SM00382">
    <property type="entry name" value="AAA"/>
    <property type="match status" value="1"/>
</dbReference>
<sequence>MAGADQPVTVNRLMRACYTALFSAGVFSFAVNLLMLTLPVFMFQVFDRVLASRSEVTLFLLLGIAGFALTIQATLDTIRAYAFVRISGWIDRRIGPILLSSIITDALDRGSQPNSNPLRSLSTLRMFLTGPGMLTMLDLPWVPVFLTLILWINPAMGLAAAIGAIVMFVLGVINDRMTRPALNAAQEFSSKAYSAAESAVRNAAVVESMGMRRNIMARWHRENEKVLSLQGRASDRAAILSSVSKSARMLLQMVIMTVAVLQIINPEVDMTPGMMIACSLILGRALQPVEMAISQARHLVEALSAYKTIEAALVNAQSGMRRMELPAPKGHLVLENVGYQPRGAPRPILQRISLEVKPGEALGVVGPSAAGKSTLARLLVGVERPHVGHVRLDGADIYNWSTESLGKHIGYMPQDIELFGGTVAENIARLDSNPDPEQVIAAAKLAGLHDLILQLPNGYDTDIGNSGALLSGGQRQRVALARALYGDPSIVVLDEPNSNLDSKGDEALVKALNELKERGATIIMITHRVQALANMDKLLVLQEGMINKYGSRDEVLAGAGMGPTATPPPQSAPRKPEDARPDTPAETGRREVERRRMADYRSGADETPMPGPVGPGPARRGVPGQTLPPPPNMPSARRARSSEGVPPTLQPGTGHGVRPELGKGSAQAMEILAGKPRVPSVEDRSGPMVRPPKLVEPVRLQAPPGIPVRPAPQPANSSSPETPTPSPSRPANKSVQSVSPPQPANVRPAAALNIEDIQAISGRPRAKQ</sequence>
<proteinExistence type="predicted"/>
<reference evidence="13" key="1">
    <citation type="submission" date="2022-08" db="EMBL/GenBank/DDBJ databases">
        <title>Nisaea acidiphila sp. nov., isolated from a marine algal debris and emended description of the genus Nisaea Urios et al. 2008.</title>
        <authorList>
            <person name="Kwon K."/>
        </authorList>
    </citation>
    <scope>NUCLEOTIDE SEQUENCE</scope>
    <source>
        <strain evidence="13">MEBiC11861</strain>
    </source>
</reference>
<dbReference type="GO" id="GO:0016887">
    <property type="term" value="F:ATP hydrolysis activity"/>
    <property type="evidence" value="ECO:0007669"/>
    <property type="project" value="InterPro"/>
</dbReference>
<dbReference type="FunFam" id="3.40.50.300:FF:001444">
    <property type="entry name" value="ABC transporter ATP-binding protein"/>
    <property type="match status" value="1"/>
</dbReference>
<dbReference type="InterPro" id="IPR036640">
    <property type="entry name" value="ABC1_TM_sf"/>
</dbReference>
<keyword evidence="5" id="KW-0547">Nucleotide-binding</keyword>
<dbReference type="PANTHER" id="PTHR24221">
    <property type="entry name" value="ATP-BINDING CASSETTE SUB-FAMILY B"/>
    <property type="match status" value="1"/>
</dbReference>
<evidence type="ECO:0000313" key="14">
    <source>
        <dbReference type="Proteomes" id="UP001060336"/>
    </source>
</evidence>
<dbReference type="InterPro" id="IPR039421">
    <property type="entry name" value="Type_1_exporter"/>
</dbReference>
<dbReference type="SUPFAM" id="SSF52540">
    <property type="entry name" value="P-loop containing nucleoside triphosphate hydrolases"/>
    <property type="match status" value="1"/>
</dbReference>
<dbReference type="Pfam" id="PF00005">
    <property type="entry name" value="ABC_tran"/>
    <property type="match status" value="1"/>
</dbReference>
<evidence type="ECO:0000256" key="3">
    <source>
        <dbReference type="ARBA" id="ARBA00022475"/>
    </source>
</evidence>
<protein>
    <submittedName>
        <fullName evidence="13">Type I secretion system permease/ATPase</fullName>
    </submittedName>
</protein>